<dbReference type="PANTHER" id="PTHR24393">
    <property type="entry name" value="ZINC FINGER PROTEIN"/>
    <property type="match status" value="1"/>
</dbReference>
<dbReference type="SUPFAM" id="SSF57667">
    <property type="entry name" value="beta-beta-alpha zinc fingers"/>
    <property type="match status" value="4"/>
</dbReference>
<dbReference type="PANTHER" id="PTHR24393:SF34">
    <property type="entry name" value="PR_SET DOMAIN 13"/>
    <property type="match status" value="1"/>
</dbReference>
<feature type="region of interest" description="Disordered" evidence="8">
    <location>
        <begin position="138"/>
        <end position="157"/>
    </location>
</feature>
<evidence type="ECO:0000256" key="2">
    <source>
        <dbReference type="ARBA" id="ARBA00022737"/>
    </source>
</evidence>
<dbReference type="Pfam" id="PF07776">
    <property type="entry name" value="zf-AD"/>
    <property type="match status" value="1"/>
</dbReference>
<evidence type="ECO:0000313" key="12">
    <source>
        <dbReference type="Proteomes" id="UP000069940"/>
    </source>
</evidence>
<feature type="domain" description="C2H2-type" evidence="9">
    <location>
        <begin position="495"/>
        <end position="524"/>
    </location>
</feature>
<feature type="domain" description="C2H2-type" evidence="9">
    <location>
        <begin position="332"/>
        <end position="360"/>
    </location>
</feature>
<dbReference type="EnsemblMetazoa" id="AALFPA23_005510.R7039">
    <property type="protein sequence ID" value="AALFPA23_005510.P7039"/>
    <property type="gene ID" value="AALFPA23_005510"/>
</dbReference>
<keyword evidence="3 6" id="KW-0863">Zinc-finger</keyword>
<dbReference type="Proteomes" id="UP000069940">
    <property type="component" value="Unassembled WGS sequence"/>
</dbReference>
<evidence type="ECO:0000256" key="4">
    <source>
        <dbReference type="ARBA" id="ARBA00022833"/>
    </source>
</evidence>
<feature type="domain" description="ZAD" evidence="10">
    <location>
        <begin position="8"/>
        <end position="83"/>
    </location>
</feature>
<accession>A0ABM1Y422</accession>
<reference evidence="12" key="1">
    <citation type="journal article" date="2015" name="Proc. Natl. Acad. Sci. U.S.A.">
        <title>Genome sequence of the Asian Tiger mosquito, Aedes albopictus, reveals insights into its biology, genetics, and evolution.</title>
        <authorList>
            <person name="Chen X.G."/>
            <person name="Jiang X."/>
            <person name="Gu J."/>
            <person name="Xu M."/>
            <person name="Wu Y."/>
            <person name="Deng Y."/>
            <person name="Zhang C."/>
            <person name="Bonizzoni M."/>
            <person name="Dermauw W."/>
            <person name="Vontas J."/>
            <person name="Armbruster P."/>
            <person name="Huang X."/>
            <person name="Yang Y."/>
            <person name="Zhang H."/>
            <person name="He W."/>
            <person name="Peng H."/>
            <person name="Liu Y."/>
            <person name="Wu K."/>
            <person name="Chen J."/>
            <person name="Lirakis M."/>
            <person name="Topalis P."/>
            <person name="Van Leeuwen T."/>
            <person name="Hall A.B."/>
            <person name="Jiang X."/>
            <person name="Thorpe C."/>
            <person name="Mueller R.L."/>
            <person name="Sun C."/>
            <person name="Waterhouse R.M."/>
            <person name="Yan G."/>
            <person name="Tu Z.J."/>
            <person name="Fang X."/>
            <person name="James A.A."/>
        </authorList>
    </citation>
    <scope>NUCLEOTIDE SEQUENCE [LARGE SCALE GENOMIC DNA]</scope>
    <source>
        <strain evidence="12">Foshan</strain>
    </source>
</reference>
<dbReference type="InterPro" id="IPR013087">
    <property type="entry name" value="Znf_C2H2_type"/>
</dbReference>
<dbReference type="Gene3D" id="3.30.160.60">
    <property type="entry name" value="Classic Zinc Finger"/>
    <property type="match status" value="4"/>
</dbReference>
<protein>
    <recommendedName>
        <fullName evidence="13">C2h2-type zn-finger protein</fullName>
    </recommendedName>
</protein>
<sequence>MNNSDIDSVCRLCCEKKSRMRSIFEQPPPNDPLQKIILDVARLEVEPEDGLPQNICRTCVITVVKMRDTICSYQANDLKLRQQILGSALQPQFEIKEEEVDLDQLEETCQQDVIAEAICVKQELDEEYLDYERLEEGTEFQLSTEEQKPTEAYDSETDTADEAIHCMSEEKKKEKVMPKVPPEKEARNNLNNRQMARRRYYADNEDPDRPRKNDNKCYVCMSDSFGTQEALCAHLNSAHQDLLPYTCPECVMETVVIKTILTLNSHRKQHLNPEKCPHCDKRYTHKNNLDKHIELHHSADNSRTSLTCKYCEEVYPSKTSLRHHMKLHTTAVTCEICGKVFKERCKLKKHIQNKHEKLKKFECPICKTKLSTLDSVQLHIKTFHSTKRKCSYCPKKFGSEGSLRTHEKKHLERPDFAPKKEWSDYYTVLDKDKSIHRSYKLKKCKLCGVVTSNIATHLGIQHFPTEYQCKICDMTFKRKRGYVVHVQEHEHGKAQRCPICGREFSERKHLIEHLRTKKHRNHPLAREILSTVRTAQNAISKPEDTKLEVKDESKKEDVQLAFDIETDNVM</sequence>
<dbReference type="PROSITE" id="PS51915">
    <property type="entry name" value="ZAD"/>
    <property type="match status" value="1"/>
</dbReference>
<dbReference type="PROSITE" id="PS00028">
    <property type="entry name" value="ZINC_FINGER_C2H2_1"/>
    <property type="match status" value="7"/>
</dbReference>
<keyword evidence="12" id="KW-1185">Reference proteome</keyword>
<evidence type="ECO:0000256" key="7">
    <source>
        <dbReference type="PROSITE-ProRule" id="PRU01263"/>
    </source>
</evidence>
<dbReference type="InterPro" id="IPR012934">
    <property type="entry name" value="Znf_AD"/>
</dbReference>
<feature type="binding site" evidence="7">
    <location>
        <position position="10"/>
    </location>
    <ligand>
        <name>Zn(2+)</name>
        <dbReference type="ChEBI" id="CHEBI:29105"/>
    </ligand>
</feature>
<dbReference type="SMART" id="SM00868">
    <property type="entry name" value="zf-AD"/>
    <property type="match status" value="1"/>
</dbReference>
<evidence type="ECO:0000313" key="11">
    <source>
        <dbReference type="EnsemblMetazoa" id="AALFPA23_005510.P7039"/>
    </source>
</evidence>
<feature type="binding site" evidence="7">
    <location>
        <position position="56"/>
    </location>
    <ligand>
        <name>Zn(2+)</name>
        <dbReference type="ChEBI" id="CHEBI:29105"/>
    </ligand>
</feature>
<dbReference type="SUPFAM" id="SSF57716">
    <property type="entry name" value="Glucocorticoid receptor-like (DNA-binding domain)"/>
    <property type="match status" value="1"/>
</dbReference>
<dbReference type="Pfam" id="PF13894">
    <property type="entry name" value="zf-C2H2_4"/>
    <property type="match status" value="1"/>
</dbReference>
<dbReference type="Gene3D" id="3.40.1800.20">
    <property type="match status" value="1"/>
</dbReference>
<evidence type="ECO:0000256" key="6">
    <source>
        <dbReference type="PROSITE-ProRule" id="PRU00042"/>
    </source>
</evidence>
<feature type="domain" description="C2H2-type" evidence="9">
    <location>
        <begin position="467"/>
        <end position="494"/>
    </location>
</feature>
<feature type="binding site" evidence="7">
    <location>
        <position position="13"/>
    </location>
    <ligand>
        <name>Zn(2+)</name>
        <dbReference type="ChEBI" id="CHEBI:29105"/>
    </ligand>
</feature>
<evidence type="ECO:0008006" key="13">
    <source>
        <dbReference type="Google" id="ProtNLM"/>
    </source>
</evidence>
<feature type="domain" description="C2H2-type" evidence="9">
    <location>
        <begin position="306"/>
        <end position="333"/>
    </location>
</feature>
<feature type="domain" description="C2H2-type" evidence="9">
    <location>
        <begin position="361"/>
        <end position="389"/>
    </location>
</feature>
<proteinExistence type="predicted"/>
<dbReference type="GeneID" id="109400099"/>
<name>A0ABM1Y422_AEDAL</name>
<feature type="binding site" evidence="7">
    <location>
        <position position="59"/>
    </location>
    <ligand>
        <name>Zn(2+)</name>
        <dbReference type="ChEBI" id="CHEBI:29105"/>
    </ligand>
</feature>
<reference evidence="11" key="2">
    <citation type="submission" date="2025-05" db="UniProtKB">
        <authorList>
            <consortium name="EnsemblMetazoa"/>
        </authorList>
    </citation>
    <scope>IDENTIFICATION</scope>
    <source>
        <strain evidence="11">Foshan</strain>
    </source>
</reference>
<evidence type="ECO:0000256" key="3">
    <source>
        <dbReference type="ARBA" id="ARBA00022771"/>
    </source>
</evidence>
<feature type="domain" description="C2H2-type" evidence="9">
    <location>
        <begin position="274"/>
        <end position="302"/>
    </location>
</feature>
<evidence type="ECO:0000259" key="10">
    <source>
        <dbReference type="PROSITE" id="PS51915"/>
    </source>
</evidence>
<dbReference type="RefSeq" id="XP_062704359.1">
    <property type="nucleotide sequence ID" value="XM_062848375.1"/>
</dbReference>
<organism evidence="11 12">
    <name type="scientific">Aedes albopictus</name>
    <name type="common">Asian tiger mosquito</name>
    <name type="synonym">Stegomyia albopicta</name>
    <dbReference type="NCBI Taxonomy" id="7160"/>
    <lineage>
        <taxon>Eukaryota</taxon>
        <taxon>Metazoa</taxon>
        <taxon>Ecdysozoa</taxon>
        <taxon>Arthropoda</taxon>
        <taxon>Hexapoda</taxon>
        <taxon>Insecta</taxon>
        <taxon>Pterygota</taxon>
        <taxon>Neoptera</taxon>
        <taxon>Endopterygota</taxon>
        <taxon>Diptera</taxon>
        <taxon>Nematocera</taxon>
        <taxon>Culicoidea</taxon>
        <taxon>Culicidae</taxon>
        <taxon>Culicinae</taxon>
        <taxon>Aedini</taxon>
        <taxon>Aedes</taxon>
        <taxon>Stegomyia</taxon>
    </lineage>
</organism>
<feature type="region of interest" description="Disordered" evidence="8">
    <location>
        <begin position="192"/>
        <end position="213"/>
    </location>
</feature>
<evidence type="ECO:0000259" key="9">
    <source>
        <dbReference type="PROSITE" id="PS50157"/>
    </source>
</evidence>
<keyword evidence="5" id="KW-0539">Nucleus</keyword>
<keyword evidence="1 7" id="KW-0479">Metal-binding</keyword>
<keyword evidence="2" id="KW-0677">Repeat</keyword>
<dbReference type="PROSITE" id="PS50157">
    <property type="entry name" value="ZINC_FINGER_C2H2_2"/>
    <property type="match status" value="7"/>
</dbReference>
<dbReference type="Pfam" id="PF00096">
    <property type="entry name" value="zf-C2H2"/>
    <property type="match status" value="5"/>
</dbReference>
<evidence type="ECO:0000256" key="1">
    <source>
        <dbReference type="ARBA" id="ARBA00022723"/>
    </source>
</evidence>
<evidence type="ECO:0000256" key="8">
    <source>
        <dbReference type="SAM" id="MobiDB-lite"/>
    </source>
</evidence>
<dbReference type="SMART" id="SM00355">
    <property type="entry name" value="ZnF_C2H2"/>
    <property type="match status" value="10"/>
</dbReference>
<feature type="domain" description="C2H2-type" evidence="9">
    <location>
        <begin position="388"/>
        <end position="415"/>
    </location>
</feature>
<evidence type="ECO:0000256" key="5">
    <source>
        <dbReference type="ARBA" id="ARBA00023242"/>
    </source>
</evidence>
<keyword evidence="4 7" id="KW-0862">Zinc</keyword>
<dbReference type="InterPro" id="IPR036236">
    <property type="entry name" value="Znf_C2H2_sf"/>
</dbReference>